<dbReference type="RefSeq" id="WP_229698554.1">
    <property type="nucleotide sequence ID" value="NZ_BMMS01000015.1"/>
</dbReference>
<organism evidence="1 2">
    <name type="scientific">Wenjunlia tyrosinilytica</name>
    <dbReference type="NCBI Taxonomy" id="1544741"/>
    <lineage>
        <taxon>Bacteria</taxon>
        <taxon>Bacillati</taxon>
        <taxon>Actinomycetota</taxon>
        <taxon>Actinomycetes</taxon>
        <taxon>Kitasatosporales</taxon>
        <taxon>Streptomycetaceae</taxon>
        <taxon>Wenjunlia</taxon>
    </lineage>
</organism>
<reference evidence="1" key="1">
    <citation type="journal article" date="2014" name="Int. J. Syst. Evol. Microbiol.">
        <title>Complete genome sequence of Corynebacterium casei LMG S-19264T (=DSM 44701T), isolated from a smear-ripened cheese.</title>
        <authorList>
            <consortium name="US DOE Joint Genome Institute (JGI-PGF)"/>
            <person name="Walter F."/>
            <person name="Albersmeier A."/>
            <person name="Kalinowski J."/>
            <person name="Ruckert C."/>
        </authorList>
    </citation>
    <scope>NUCLEOTIDE SEQUENCE</scope>
    <source>
        <strain evidence="1">CGMCC 4.7201</strain>
    </source>
</reference>
<proteinExistence type="predicted"/>
<reference evidence="1" key="2">
    <citation type="submission" date="2020-09" db="EMBL/GenBank/DDBJ databases">
        <authorList>
            <person name="Sun Q."/>
            <person name="Zhou Y."/>
        </authorList>
    </citation>
    <scope>NUCLEOTIDE SEQUENCE</scope>
    <source>
        <strain evidence="1">CGMCC 4.7201</strain>
    </source>
</reference>
<accession>A0A917ZTB3</accession>
<dbReference type="Proteomes" id="UP000641932">
    <property type="component" value="Unassembled WGS sequence"/>
</dbReference>
<keyword evidence="2" id="KW-1185">Reference proteome</keyword>
<dbReference type="AlphaFoldDB" id="A0A917ZTB3"/>
<gene>
    <name evidence="1" type="ORF">GCM10012280_37690</name>
</gene>
<name>A0A917ZTB3_9ACTN</name>
<sequence length="86" mass="9448">MGAWPPGPGHWAVFRHADVKHVLRGPAEFSSHLGAHPARTRVRAVIGRAVRRPNGIERAAEPVRMTSNLQNGLEGLTVRRRSVSRA</sequence>
<evidence type="ECO:0000313" key="1">
    <source>
        <dbReference type="EMBL" id="GGO90957.1"/>
    </source>
</evidence>
<dbReference type="EMBL" id="BMMS01000015">
    <property type="protein sequence ID" value="GGO90957.1"/>
    <property type="molecule type" value="Genomic_DNA"/>
</dbReference>
<comment type="caution">
    <text evidence="1">The sequence shown here is derived from an EMBL/GenBank/DDBJ whole genome shotgun (WGS) entry which is preliminary data.</text>
</comment>
<protein>
    <submittedName>
        <fullName evidence="1">Uncharacterized protein</fullName>
    </submittedName>
</protein>
<evidence type="ECO:0000313" key="2">
    <source>
        <dbReference type="Proteomes" id="UP000641932"/>
    </source>
</evidence>